<evidence type="ECO:0000313" key="6">
    <source>
        <dbReference type="Proteomes" id="UP001356427"/>
    </source>
</evidence>
<dbReference type="Gene3D" id="2.60.40.10">
    <property type="entry name" value="Immunoglobulins"/>
    <property type="match status" value="1"/>
</dbReference>
<dbReference type="SUPFAM" id="SSF48726">
    <property type="entry name" value="Immunoglobulin"/>
    <property type="match status" value="1"/>
</dbReference>
<dbReference type="Pfam" id="PF07686">
    <property type="entry name" value="V-set"/>
    <property type="match status" value="1"/>
</dbReference>
<dbReference type="Proteomes" id="UP001356427">
    <property type="component" value="Unassembled WGS sequence"/>
</dbReference>
<keyword evidence="6" id="KW-1185">Reference proteome</keyword>
<dbReference type="SMART" id="SM00406">
    <property type="entry name" value="IGv"/>
    <property type="match status" value="1"/>
</dbReference>
<reference evidence="5 6" key="1">
    <citation type="submission" date="2021-04" db="EMBL/GenBank/DDBJ databases">
        <authorList>
            <person name="De Guttry C."/>
            <person name="Zahm M."/>
            <person name="Klopp C."/>
            <person name="Cabau C."/>
            <person name="Louis A."/>
            <person name="Berthelot C."/>
            <person name="Parey E."/>
            <person name="Roest Crollius H."/>
            <person name="Montfort J."/>
            <person name="Robinson-Rechavi M."/>
            <person name="Bucao C."/>
            <person name="Bouchez O."/>
            <person name="Gislard M."/>
            <person name="Lluch J."/>
            <person name="Milhes M."/>
            <person name="Lampietro C."/>
            <person name="Lopez Roques C."/>
            <person name="Donnadieu C."/>
            <person name="Braasch I."/>
            <person name="Desvignes T."/>
            <person name="Postlethwait J."/>
            <person name="Bobe J."/>
            <person name="Wedekind C."/>
            <person name="Guiguen Y."/>
        </authorList>
    </citation>
    <scope>NUCLEOTIDE SEQUENCE [LARGE SCALE GENOMIC DNA]</scope>
    <source>
        <strain evidence="5">Cs_M1</strain>
        <tissue evidence="5">Blood</tissue>
    </source>
</reference>
<accession>A0AAN8MEU2</accession>
<dbReference type="InterPro" id="IPR003598">
    <property type="entry name" value="Ig_sub2"/>
</dbReference>
<evidence type="ECO:0000313" key="5">
    <source>
        <dbReference type="EMBL" id="KAK6324986.1"/>
    </source>
</evidence>
<dbReference type="GO" id="GO:0005102">
    <property type="term" value="F:signaling receptor binding"/>
    <property type="evidence" value="ECO:0007669"/>
    <property type="project" value="TreeGrafter"/>
</dbReference>
<dbReference type="InterPro" id="IPR050504">
    <property type="entry name" value="IgSF_BTN/MOG"/>
</dbReference>
<evidence type="ECO:0000256" key="1">
    <source>
        <dbReference type="ARBA" id="ARBA00004370"/>
    </source>
</evidence>
<dbReference type="InterPro" id="IPR003599">
    <property type="entry name" value="Ig_sub"/>
</dbReference>
<dbReference type="SMART" id="SM00408">
    <property type="entry name" value="IGc2"/>
    <property type="match status" value="1"/>
</dbReference>
<feature type="domain" description="Ig-like" evidence="4">
    <location>
        <begin position="45"/>
        <end position="159"/>
    </location>
</feature>
<dbReference type="AlphaFoldDB" id="A0AAN8MEU2"/>
<sequence>MCLPSSASLIYYTKYPNDEDNLGLCLRVLILAALTVDIRAAQPAPEMFTLTVPDGPISTLSGSSVSLLCHVSPLFNVEPLEVRWYRYSDFHTPALLYKDHKIQEAPLDPRYKGRVSLTGGLEGGNVSLRLERVTLEDRGEYVCSVSSEQWYEKATVSLTVNGKWL</sequence>
<evidence type="ECO:0000259" key="4">
    <source>
        <dbReference type="PROSITE" id="PS50835"/>
    </source>
</evidence>
<dbReference type="InterPro" id="IPR007110">
    <property type="entry name" value="Ig-like_dom"/>
</dbReference>
<gene>
    <name evidence="5" type="ORF">J4Q44_G00043280</name>
</gene>
<dbReference type="InterPro" id="IPR036179">
    <property type="entry name" value="Ig-like_dom_sf"/>
</dbReference>
<dbReference type="InterPro" id="IPR013106">
    <property type="entry name" value="Ig_V-set"/>
</dbReference>
<keyword evidence="2" id="KW-0472">Membrane</keyword>
<name>A0AAN8MEU2_9TELE</name>
<evidence type="ECO:0000256" key="3">
    <source>
        <dbReference type="ARBA" id="ARBA00023319"/>
    </source>
</evidence>
<dbReference type="PROSITE" id="PS50835">
    <property type="entry name" value="IG_LIKE"/>
    <property type="match status" value="1"/>
</dbReference>
<dbReference type="GO" id="GO:0050852">
    <property type="term" value="P:T cell receptor signaling pathway"/>
    <property type="evidence" value="ECO:0007669"/>
    <property type="project" value="TreeGrafter"/>
</dbReference>
<protein>
    <recommendedName>
        <fullName evidence="4">Ig-like domain-containing protein</fullName>
    </recommendedName>
</protein>
<keyword evidence="3" id="KW-0393">Immunoglobulin domain</keyword>
<dbReference type="GO" id="GO:0009897">
    <property type="term" value="C:external side of plasma membrane"/>
    <property type="evidence" value="ECO:0007669"/>
    <property type="project" value="TreeGrafter"/>
</dbReference>
<proteinExistence type="predicted"/>
<dbReference type="SMART" id="SM00409">
    <property type="entry name" value="IG"/>
    <property type="match status" value="1"/>
</dbReference>
<dbReference type="InterPro" id="IPR013783">
    <property type="entry name" value="Ig-like_fold"/>
</dbReference>
<comment type="caution">
    <text evidence="5">The sequence shown here is derived from an EMBL/GenBank/DDBJ whole genome shotgun (WGS) entry which is preliminary data.</text>
</comment>
<dbReference type="GO" id="GO:0001817">
    <property type="term" value="P:regulation of cytokine production"/>
    <property type="evidence" value="ECO:0007669"/>
    <property type="project" value="TreeGrafter"/>
</dbReference>
<comment type="subcellular location">
    <subcellularLocation>
        <location evidence="1">Membrane</location>
    </subcellularLocation>
</comment>
<organism evidence="5 6">
    <name type="scientific">Coregonus suidteri</name>
    <dbReference type="NCBI Taxonomy" id="861788"/>
    <lineage>
        <taxon>Eukaryota</taxon>
        <taxon>Metazoa</taxon>
        <taxon>Chordata</taxon>
        <taxon>Craniata</taxon>
        <taxon>Vertebrata</taxon>
        <taxon>Euteleostomi</taxon>
        <taxon>Actinopterygii</taxon>
        <taxon>Neopterygii</taxon>
        <taxon>Teleostei</taxon>
        <taxon>Protacanthopterygii</taxon>
        <taxon>Salmoniformes</taxon>
        <taxon>Salmonidae</taxon>
        <taxon>Coregoninae</taxon>
        <taxon>Coregonus</taxon>
    </lineage>
</organism>
<dbReference type="FunFam" id="2.60.40.10:FF:000208">
    <property type="entry name" value="Butyrophilin subfamily 1 member A1"/>
    <property type="match status" value="1"/>
</dbReference>
<evidence type="ECO:0000256" key="2">
    <source>
        <dbReference type="ARBA" id="ARBA00023136"/>
    </source>
</evidence>
<dbReference type="PANTHER" id="PTHR24100:SF149">
    <property type="entry name" value="BG-LIKE ANTIGEN 1-RELATED"/>
    <property type="match status" value="1"/>
</dbReference>
<dbReference type="EMBL" id="JAGTTL010000003">
    <property type="protein sequence ID" value="KAK6324986.1"/>
    <property type="molecule type" value="Genomic_DNA"/>
</dbReference>
<dbReference type="PANTHER" id="PTHR24100">
    <property type="entry name" value="BUTYROPHILIN"/>
    <property type="match status" value="1"/>
</dbReference>